<dbReference type="AlphaFoldDB" id="A0A182QDZ0"/>
<reference evidence="1" key="2">
    <citation type="submission" date="2020-05" db="UniProtKB">
        <authorList>
            <consortium name="EnsemblMetazoa"/>
        </authorList>
    </citation>
    <scope>IDENTIFICATION</scope>
    <source>
        <strain evidence="1">FAR1</strain>
    </source>
</reference>
<dbReference type="EMBL" id="AXCN02000022">
    <property type="status" value="NOT_ANNOTATED_CDS"/>
    <property type="molecule type" value="Genomic_DNA"/>
</dbReference>
<evidence type="ECO:0000313" key="2">
    <source>
        <dbReference type="Proteomes" id="UP000075886"/>
    </source>
</evidence>
<proteinExistence type="predicted"/>
<dbReference type="EnsemblMetazoa" id="AFAF008218-RA">
    <property type="protein sequence ID" value="AFAF008218-PA"/>
    <property type="gene ID" value="AFAF008218"/>
</dbReference>
<organism evidence="1 2">
    <name type="scientific">Anopheles farauti</name>
    <dbReference type="NCBI Taxonomy" id="69004"/>
    <lineage>
        <taxon>Eukaryota</taxon>
        <taxon>Metazoa</taxon>
        <taxon>Ecdysozoa</taxon>
        <taxon>Arthropoda</taxon>
        <taxon>Hexapoda</taxon>
        <taxon>Insecta</taxon>
        <taxon>Pterygota</taxon>
        <taxon>Neoptera</taxon>
        <taxon>Endopterygota</taxon>
        <taxon>Diptera</taxon>
        <taxon>Nematocera</taxon>
        <taxon>Culicoidea</taxon>
        <taxon>Culicidae</taxon>
        <taxon>Anophelinae</taxon>
        <taxon>Anopheles</taxon>
    </lineage>
</organism>
<evidence type="ECO:0000313" key="1">
    <source>
        <dbReference type="EnsemblMetazoa" id="AFAF008218-PA"/>
    </source>
</evidence>
<name>A0A182QDZ0_9DIPT</name>
<sequence length="169" mass="19499">MSCLKCTCGCEKRSKEELQQVLDATDKPDVFIKNPIAQEMFKKFIDPEEPGVYQASASQPRIKRRPNAIKYLEFMQMAHHLRNNSNEAENNKFAEDIDPDLGDELMDANEKLAKVLTETEENDHPELMEANKNRAEVLQKIVEDYGNKLKVSPEFKNFVAKLSETYKKM</sequence>
<accession>A0A182QDZ0</accession>
<dbReference type="Proteomes" id="UP000075886">
    <property type="component" value="Unassembled WGS sequence"/>
</dbReference>
<keyword evidence="2" id="KW-1185">Reference proteome</keyword>
<dbReference type="VEuPathDB" id="VectorBase:AFAF008218"/>
<reference evidence="2" key="1">
    <citation type="submission" date="2014-01" db="EMBL/GenBank/DDBJ databases">
        <title>The Genome Sequence of Anopheles farauti FAR1 (V2).</title>
        <authorList>
            <consortium name="The Broad Institute Genomics Platform"/>
            <person name="Neafsey D.E."/>
            <person name="Besansky N."/>
            <person name="Howell P."/>
            <person name="Walton C."/>
            <person name="Young S.K."/>
            <person name="Zeng Q."/>
            <person name="Gargeya S."/>
            <person name="Fitzgerald M."/>
            <person name="Haas B."/>
            <person name="Abouelleil A."/>
            <person name="Allen A.W."/>
            <person name="Alvarado L."/>
            <person name="Arachchi H.M."/>
            <person name="Berlin A.M."/>
            <person name="Chapman S.B."/>
            <person name="Gainer-Dewar J."/>
            <person name="Goldberg J."/>
            <person name="Griggs A."/>
            <person name="Gujja S."/>
            <person name="Hansen M."/>
            <person name="Howarth C."/>
            <person name="Imamovic A."/>
            <person name="Ireland A."/>
            <person name="Larimer J."/>
            <person name="McCowan C."/>
            <person name="Murphy C."/>
            <person name="Pearson M."/>
            <person name="Poon T.W."/>
            <person name="Priest M."/>
            <person name="Roberts A."/>
            <person name="Saif S."/>
            <person name="Shea T."/>
            <person name="Sisk P."/>
            <person name="Sykes S."/>
            <person name="Wortman J."/>
            <person name="Nusbaum C."/>
            <person name="Birren B."/>
        </authorList>
    </citation>
    <scope>NUCLEOTIDE SEQUENCE [LARGE SCALE GENOMIC DNA]</scope>
    <source>
        <strain evidence="2">FAR1</strain>
    </source>
</reference>
<protein>
    <submittedName>
        <fullName evidence="1">Uncharacterized protein</fullName>
    </submittedName>
</protein>